<keyword evidence="6" id="KW-0560">Oxidoreductase</keyword>
<evidence type="ECO:0000256" key="3">
    <source>
        <dbReference type="ARBA" id="ARBA00012929"/>
    </source>
</evidence>
<dbReference type="Pfam" id="PF04321">
    <property type="entry name" value="RmlD_sub_bind"/>
    <property type="match status" value="1"/>
</dbReference>
<dbReference type="UniPathway" id="UPA00124"/>
<evidence type="ECO:0000313" key="8">
    <source>
        <dbReference type="EMBL" id="GAU08708.1"/>
    </source>
</evidence>
<dbReference type="RefSeq" id="WP_069858449.1">
    <property type="nucleotide sequence ID" value="NZ_BDFE01000015.1"/>
</dbReference>
<keyword evidence="6" id="KW-0521">NADP</keyword>
<evidence type="ECO:0000256" key="6">
    <source>
        <dbReference type="RuleBase" id="RU364082"/>
    </source>
</evidence>
<dbReference type="PANTHER" id="PTHR10491:SF4">
    <property type="entry name" value="METHIONINE ADENOSYLTRANSFERASE 2 SUBUNIT BETA"/>
    <property type="match status" value="1"/>
</dbReference>
<dbReference type="EC" id="1.1.1.133" evidence="3 6"/>
<evidence type="ECO:0000256" key="2">
    <source>
        <dbReference type="ARBA" id="ARBA00010944"/>
    </source>
</evidence>
<reference evidence="9" key="1">
    <citation type="submission" date="2016-06" db="EMBL/GenBank/DDBJ databases">
        <title>Draft genome sequence of Desulfoplanes formicivorans strain Pf12B.</title>
        <authorList>
            <person name="Watanabe M."/>
            <person name="Kojima H."/>
            <person name="Fukui M."/>
        </authorList>
    </citation>
    <scope>NUCLEOTIDE SEQUENCE [LARGE SCALE GENOMIC DNA]</scope>
    <source>
        <strain evidence="9">Pf12B</strain>
    </source>
</reference>
<dbReference type="InterPro" id="IPR036291">
    <property type="entry name" value="NAD(P)-bd_dom_sf"/>
</dbReference>
<dbReference type="STRING" id="1592317.DPF_1424"/>
<dbReference type="EMBL" id="BDFE01000015">
    <property type="protein sequence ID" value="GAU08708.1"/>
    <property type="molecule type" value="Genomic_DNA"/>
</dbReference>
<comment type="similarity">
    <text evidence="2 6">Belongs to the dTDP-4-dehydrorhamnose reductase family.</text>
</comment>
<comment type="catalytic activity">
    <reaction evidence="5">
        <text>dTDP-beta-L-rhamnose + NADP(+) = dTDP-4-dehydro-beta-L-rhamnose + NADPH + H(+)</text>
        <dbReference type="Rhea" id="RHEA:21796"/>
        <dbReference type="ChEBI" id="CHEBI:15378"/>
        <dbReference type="ChEBI" id="CHEBI:57510"/>
        <dbReference type="ChEBI" id="CHEBI:57783"/>
        <dbReference type="ChEBI" id="CHEBI:58349"/>
        <dbReference type="ChEBI" id="CHEBI:62830"/>
        <dbReference type="EC" id="1.1.1.133"/>
    </reaction>
</comment>
<keyword evidence="9" id="KW-1185">Reference proteome</keyword>
<evidence type="ECO:0000256" key="4">
    <source>
        <dbReference type="ARBA" id="ARBA00017099"/>
    </source>
</evidence>
<organism evidence="8 9">
    <name type="scientific">Desulfoplanes formicivorans</name>
    <dbReference type="NCBI Taxonomy" id="1592317"/>
    <lineage>
        <taxon>Bacteria</taxon>
        <taxon>Pseudomonadati</taxon>
        <taxon>Thermodesulfobacteriota</taxon>
        <taxon>Desulfovibrionia</taxon>
        <taxon>Desulfovibrionales</taxon>
        <taxon>Desulfoplanaceae</taxon>
        <taxon>Desulfoplanes</taxon>
    </lineage>
</organism>
<protein>
    <recommendedName>
        <fullName evidence="4 6">dTDP-4-dehydrorhamnose reductase</fullName>
        <ecNumber evidence="3 6">1.1.1.133</ecNumber>
    </recommendedName>
</protein>
<dbReference type="OrthoDB" id="9803892at2"/>
<name>A0A194AHA1_9BACT</name>
<evidence type="ECO:0000256" key="1">
    <source>
        <dbReference type="ARBA" id="ARBA00004781"/>
    </source>
</evidence>
<evidence type="ECO:0000256" key="5">
    <source>
        <dbReference type="ARBA" id="ARBA00048200"/>
    </source>
</evidence>
<feature type="domain" description="RmlD-like substrate binding" evidence="7">
    <location>
        <begin position="18"/>
        <end position="292"/>
    </location>
</feature>
<proteinExistence type="inferred from homology"/>
<evidence type="ECO:0000259" key="7">
    <source>
        <dbReference type="Pfam" id="PF04321"/>
    </source>
</evidence>
<comment type="function">
    <text evidence="6">Catalyzes the reduction of dTDP-6-deoxy-L-lyxo-4-hexulose to yield dTDP-L-rhamnose.</text>
</comment>
<dbReference type="Gene3D" id="3.90.25.10">
    <property type="entry name" value="UDP-galactose 4-epimerase, domain 1"/>
    <property type="match status" value="1"/>
</dbReference>
<evidence type="ECO:0000313" key="9">
    <source>
        <dbReference type="Proteomes" id="UP000095200"/>
    </source>
</evidence>
<dbReference type="PANTHER" id="PTHR10491">
    <property type="entry name" value="DTDP-4-DEHYDRORHAMNOSE REDUCTASE"/>
    <property type="match status" value="1"/>
</dbReference>
<dbReference type="GO" id="GO:0008831">
    <property type="term" value="F:dTDP-4-dehydrorhamnose reductase activity"/>
    <property type="evidence" value="ECO:0007669"/>
    <property type="project" value="UniProtKB-EC"/>
</dbReference>
<dbReference type="CDD" id="cd05254">
    <property type="entry name" value="dTDP_HR_like_SDR_e"/>
    <property type="match status" value="1"/>
</dbReference>
<dbReference type="InterPro" id="IPR005913">
    <property type="entry name" value="dTDP_dehydrorham_reduct"/>
</dbReference>
<dbReference type="GO" id="GO:0019305">
    <property type="term" value="P:dTDP-rhamnose biosynthetic process"/>
    <property type="evidence" value="ECO:0007669"/>
    <property type="project" value="UniProtKB-UniPathway"/>
</dbReference>
<sequence>MTPDNPLQHKPSAARKALVLGGKTGLLGQALAHVLKEQHWDLLCPGRDDLDVFDQTSLEAYIERHRPSHLFNTIGYTQVDQAEEETRAASRLNTSLPILLARIAKSCNLYFIHYSTDFVFDGKKSIPYLPQDEPNPLSVYGTTKLEGEQGVMALGWDKTLIIRTAWLFGPYKTNFVDKILTLAATRRSLDIVHDQVGCPTYTMDLACNTLALVKAGAQGIFHLTNTGHASWCELAAEAIACTGVPCHARPISSADFPQKAVRPAYSVLDCSDFVRATGLTPRPWIQALRAYLFEKDHACLTDPRD</sequence>
<dbReference type="SUPFAM" id="SSF51735">
    <property type="entry name" value="NAD(P)-binding Rossmann-fold domains"/>
    <property type="match status" value="1"/>
</dbReference>
<dbReference type="Gene3D" id="3.40.50.720">
    <property type="entry name" value="NAD(P)-binding Rossmann-like Domain"/>
    <property type="match status" value="1"/>
</dbReference>
<dbReference type="AlphaFoldDB" id="A0A194AHA1"/>
<dbReference type="InterPro" id="IPR029903">
    <property type="entry name" value="RmlD-like-bd"/>
</dbReference>
<dbReference type="NCBIfam" id="TIGR01214">
    <property type="entry name" value="rmlD"/>
    <property type="match status" value="1"/>
</dbReference>
<dbReference type="Proteomes" id="UP000095200">
    <property type="component" value="Unassembled WGS sequence"/>
</dbReference>
<gene>
    <name evidence="8" type="ORF">DPF_1424</name>
</gene>
<comment type="caution">
    <text evidence="8">The sequence shown here is derived from an EMBL/GenBank/DDBJ whole genome shotgun (WGS) entry which is preliminary data.</text>
</comment>
<accession>A0A194AHA1</accession>
<comment type="pathway">
    <text evidence="1 6">Carbohydrate biosynthesis; dTDP-L-rhamnose biosynthesis.</text>
</comment>